<evidence type="ECO:0000256" key="3">
    <source>
        <dbReference type="ARBA" id="ARBA00022525"/>
    </source>
</evidence>
<evidence type="ECO:0008006" key="8">
    <source>
        <dbReference type="Google" id="ProtNLM"/>
    </source>
</evidence>
<evidence type="ECO:0000313" key="6">
    <source>
        <dbReference type="EMBL" id="AWV90034.1"/>
    </source>
</evidence>
<name>A0A2Z4FMX0_9DELT</name>
<evidence type="ECO:0000256" key="2">
    <source>
        <dbReference type="ARBA" id="ARBA00022512"/>
    </source>
</evidence>
<keyword evidence="3" id="KW-0964">Secreted</keyword>
<evidence type="ECO:0000313" key="7">
    <source>
        <dbReference type="Proteomes" id="UP000249799"/>
    </source>
</evidence>
<protein>
    <recommendedName>
        <fullName evidence="8">Receptor L-domain domain-containing protein</fullName>
    </recommendedName>
</protein>
<dbReference type="Proteomes" id="UP000249799">
    <property type="component" value="Chromosome"/>
</dbReference>
<reference evidence="6 7" key="1">
    <citation type="submission" date="2018-06" db="EMBL/GenBank/DDBJ databases">
        <title>Lujinxingia sediminis gen. nov. sp. nov., a new facultative anaerobic member of the class Deltaproteobacteria, and proposal of Lujinxingaceae fam. nov.</title>
        <authorList>
            <person name="Guo L.-Y."/>
            <person name="Li C.-M."/>
            <person name="Wang S."/>
            <person name="Du Z.-J."/>
        </authorList>
    </citation>
    <scope>NUCLEOTIDE SEQUENCE [LARGE SCALE GENOMIC DNA]</scope>
    <source>
        <strain evidence="6 7">FA350</strain>
    </source>
</reference>
<sequence length="364" mass="39435">MVLGGLSACGDTGVSAPSFGESASAQSPAAGASGGGVVPMAHLSPCPMIPDTVNIHTQADLDAFDSLDCFTVERHLFVQNTSDIVDLSPLHGLRSVGGYIGIADNTDLKYVKLPNLEKTGEGLVLEGNHALRKISAPALRYVKGNLHIFNNQSLKSVSFDWLISVGEDMIFAGNNALMSLELPKLTTIMGQFIFEHSERFKYLCLPNLVAVNGDFTVHFNPGLKSIIAPVLTTIWGDLTIERNARLQLLELDCLQWVTGDVVIIYNHMLPECSVDSTVAGIAHIGGDVITSDNYAVCPDVRPTARELGCTKCETNICVGDRCDDRWDRKCRDKCDGKKCDDYQKPPCKRGDCESDENGDYPVPA</sequence>
<organism evidence="6 7">
    <name type="scientific">Bradymonas sediminis</name>
    <dbReference type="NCBI Taxonomy" id="1548548"/>
    <lineage>
        <taxon>Bacteria</taxon>
        <taxon>Deltaproteobacteria</taxon>
        <taxon>Bradymonadales</taxon>
        <taxon>Bradymonadaceae</taxon>
        <taxon>Bradymonas</taxon>
    </lineage>
</organism>
<dbReference type="SUPFAM" id="SSF52058">
    <property type="entry name" value="L domain-like"/>
    <property type="match status" value="2"/>
</dbReference>
<evidence type="ECO:0000256" key="5">
    <source>
        <dbReference type="ARBA" id="ARBA00023180"/>
    </source>
</evidence>
<keyword evidence="2" id="KW-0134">Cell wall</keyword>
<gene>
    <name evidence="6" type="ORF">DN745_12060</name>
</gene>
<dbReference type="InterPro" id="IPR036941">
    <property type="entry name" value="Rcpt_L-dom_sf"/>
</dbReference>
<keyword evidence="7" id="KW-1185">Reference proteome</keyword>
<dbReference type="PANTHER" id="PTHR31018">
    <property type="entry name" value="SPORULATION-SPECIFIC PROTEIN-RELATED"/>
    <property type="match status" value="1"/>
</dbReference>
<dbReference type="PANTHER" id="PTHR31018:SF3">
    <property type="entry name" value="RECEPTOR PROTEIN-TYROSINE KINASE"/>
    <property type="match status" value="1"/>
</dbReference>
<evidence type="ECO:0000256" key="4">
    <source>
        <dbReference type="ARBA" id="ARBA00022729"/>
    </source>
</evidence>
<keyword evidence="4" id="KW-0732">Signal</keyword>
<comment type="subcellular location">
    <subcellularLocation>
        <location evidence="1">Secreted</location>
        <location evidence="1">Cell wall</location>
    </subcellularLocation>
</comment>
<proteinExistence type="predicted"/>
<dbReference type="AlphaFoldDB" id="A0A2Z4FMX0"/>
<dbReference type="OrthoDB" id="1098431at2"/>
<dbReference type="Gene3D" id="3.80.20.20">
    <property type="entry name" value="Receptor L-domain"/>
    <property type="match status" value="2"/>
</dbReference>
<dbReference type="GO" id="GO:0030313">
    <property type="term" value="C:cell envelope"/>
    <property type="evidence" value="ECO:0007669"/>
    <property type="project" value="UniProtKB-SubCell"/>
</dbReference>
<dbReference type="KEGG" id="bsed:DN745_12060"/>
<accession>A0A2Z4FMX0</accession>
<dbReference type="EMBL" id="CP030032">
    <property type="protein sequence ID" value="AWV90034.1"/>
    <property type="molecule type" value="Genomic_DNA"/>
</dbReference>
<evidence type="ECO:0000256" key="1">
    <source>
        <dbReference type="ARBA" id="ARBA00004191"/>
    </source>
</evidence>
<keyword evidence="5" id="KW-0325">Glycoprotein</keyword>
<dbReference type="InterPro" id="IPR051648">
    <property type="entry name" value="CWI-Assembly_Regulator"/>
</dbReference>